<evidence type="ECO:0000313" key="4">
    <source>
        <dbReference type="EMBL" id="MBS3652456.1"/>
    </source>
</evidence>
<keyword evidence="2" id="KW-0472">Membrane</keyword>
<feature type="region of interest" description="Disordered" evidence="1">
    <location>
        <begin position="328"/>
        <end position="360"/>
    </location>
</feature>
<protein>
    <submittedName>
        <fullName evidence="4">Alpha/beta hydrolase</fullName>
    </submittedName>
</protein>
<gene>
    <name evidence="4" type="ORF">KEU06_28115</name>
</gene>
<dbReference type="PANTHER" id="PTHR43689">
    <property type="entry name" value="HYDROLASE"/>
    <property type="match status" value="1"/>
</dbReference>
<dbReference type="PRINTS" id="PR00412">
    <property type="entry name" value="EPOXHYDRLASE"/>
</dbReference>
<reference evidence="4" key="1">
    <citation type="submission" date="2021-04" db="EMBL/GenBank/DDBJ databases">
        <title>Pseudaminobacter soli sp. nov., isolated from paddy soil contaminated by heavy metals.</title>
        <authorList>
            <person name="Zhang K."/>
        </authorList>
    </citation>
    <scope>NUCLEOTIDE SEQUENCE</scope>
    <source>
        <strain evidence="4">19-2017</strain>
    </source>
</reference>
<evidence type="ECO:0000256" key="1">
    <source>
        <dbReference type="SAM" id="MobiDB-lite"/>
    </source>
</evidence>
<dbReference type="AlphaFoldDB" id="A0A942E2T7"/>
<dbReference type="InterPro" id="IPR000639">
    <property type="entry name" value="Epox_hydrolase-like"/>
</dbReference>
<dbReference type="GO" id="GO:0016787">
    <property type="term" value="F:hydrolase activity"/>
    <property type="evidence" value="ECO:0007669"/>
    <property type="project" value="UniProtKB-KW"/>
</dbReference>
<name>A0A942E2T7_9HYPH</name>
<proteinExistence type="predicted"/>
<keyword evidence="5" id="KW-1185">Reference proteome</keyword>
<accession>A0A942E2T7</accession>
<dbReference type="PRINTS" id="PR00111">
    <property type="entry name" value="ABHYDROLASE"/>
</dbReference>
<evidence type="ECO:0000259" key="3">
    <source>
        <dbReference type="Pfam" id="PF00561"/>
    </source>
</evidence>
<dbReference type="Proteomes" id="UP000680348">
    <property type="component" value="Unassembled WGS sequence"/>
</dbReference>
<dbReference type="InterPro" id="IPR000073">
    <property type="entry name" value="AB_hydrolase_1"/>
</dbReference>
<evidence type="ECO:0000256" key="2">
    <source>
        <dbReference type="SAM" id="Phobius"/>
    </source>
</evidence>
<dbReference type="RefSeq" id="WP_188258008.1">
    <property type="nucleotide sequence ID" value="NZ_JABVCF010000026.1"/>
</dbReference>
<dbReference type="EMBL" id="JAGWCR010000026">
    <property type="protein sequence ID" value="MBS3652456.1"/>
    <property type="molecule type" value="Genomic_DNA"/>
</dbReference>
<feature type="transmembrane region" description="Helical" evidence="2">
    <location>
        <begin position="16"/>
        <end position="38"/>
    </location>
</feature>
<feature type="compositionally biased region" description="Polar residues" evidence="1">
    <location>
        <begin position="351"/>
        <end position="360"/>
    </location>
</feature>
<feature type="domain" description="AB hydrolase-1" evidence="3">
    <location>
        <begin position="69"/>
        <end position="306"/>
    </location>
</feature>
<dbReference type="SUPFAM" id="SSF53474">
    <property type="entry name" value="alpha/beta-Hydrolases"/>
    <property type="match status" value="1"/>
</dbReference>
<keyword evidence="2" id="KW-0812">Transmembrane</keyword>
<organism evidence="4 5">
    <name type="scientific">Pseudaminobacter soli</name>
    <name type="common">ex Zhang et al. 2022</name>
    <dbReference type="NCBI Taxonomy" id="2831468"/>
    <lineage>
        <taxon>Bacteria</taxon>
        <taxon>Pseudomonadati</taxon>
        <taxon>Pseudomonadota</taxon>
        <taxon>Alphaproteobacteria</taxon>
        <taxon>Hyphomicrobiales</taxon>
        <taxon>Phyllobacteriaceae</taxon>
        <taxon>Pseudaminobacter</taxon>
    </lineage>
</organism>
<comment type="caution">
    <text evidence="4">The sequence shown here is derived from an EMBL/GenBank/DDBJ whole genome shotgun (WGS) entry which is preliminary data.</text>
</comment>
<keyword evidence="4" id="KW-0378">Hydrolase</keyword>
<dbReference type="PANTHER" id="PTHR43689:SF8">
    <property type="entry name" value="ALPHA_BETA-HYDROLASES SUPERFAMILY PROTEIN"/>
    <property type="match status" value="1"/>
</dbReference>
<evidence type="ECO:0000313" key="5">
    <source>
        <dbReference type="Proteomes" id="UP000680348"/>
    </source>
</evidence>
<dbReference type="Gene3D" id="3.40.50.1820">
    <property type="entry name" value="alpha/beta hydrolase"/>
    <property type="match status" value="1"/>
</dbReference>
<sequence>MARARSMDTGPRGHPYLMAAGIAAGLVAISAGVNAWLAKRAERANPPMGRFIEVDGIRLHYVEVGEGQPLVLFHGNGSMIQDFGSSGLIDMASRNYRVIAFDRPGYGYSDRPRTALWTNSAQAELFEKTLRQLGVRDALVLGHSWGASVAAALALKHPDMVRGLVLASGYYFPSIRMDVAVLSVPAIPVVGDVIRYAISPILTRLLWPLLLRRVFGPSPIPRKFRGFPKEMAVRPSQLRASAAESGLMILDAAFSRPGYSELKMPIVIIAGTEDRITDFHDQSARLHRELPRSVLHRVTGVGHMVHQSAPDAVLAAIDEAAGMQGREAIGTDWPDARGATSSPRQIRPRAASNTISESLP</sequence>
<dbReference type="InterPro" id="IPR029058">
    <property type="entry name" value="AB_hydrolase_fold"/>
</dbReference>
<keyword evidence="2" id="KW-1133">Transmembrane helix</keyword>
<dbReference type="Pfam" id="PF00561">
    <property type="entry name" value="Abhydrolase_1"/>
    <property type="match status" value="1"/>
</dbReference>